<gene>
    <name evidence="1" type="primary">Hypp5521</name>
    <name evidence="1" type="ORF">BLAG_LOCUS2846</name>
</gene>
<name>A0A8J9YL77_BRALA</name>
<sequence length="91" mass="9573">MGCKGSDVSPGARLTHGWQRRLAESMSGVDFLRQGVTTVQSLGVREAGPGYVLSLADTPGVSSHLNVPTDATRHTGSLSRCPLRIEVSQAP</sequence>
<dbReference type="Proteomes" id="UP000838412">
    <property type="component" value="Chromosome 10"/>
</dbReference>
<proteinExistence type="predicted"/>
<protein>
    <submittedName>
        <fullName evidence="1">Hypp5521 protein</fullName>
    </submittedName>
</protein>
<dbReference type="AlphaFoldDB" id="A0A8J9YL77"/>
<accession>A0A8J9YL77</accession>
<reference evidence="1" key="1">
    <citation type="submission" date="2022-01" db="EMBL/GenBank/DDBJ databases">
        <authorList>
            <person name="Braso-Vives M."/>
        </authorList>
    </citation>
    <scope>NUCLEOTIDE SEQUENCE</scope>
</reference>
<evidence type="ECO:0000313" key="2">
    <source>
        <dbReference type="Proteomes" id="UP000838412"/>
    </source>
</evidence>
<keyword evidence="2" id="KW-1185">Reference proteome</keyword>
<dbReference type="EMBL" id="OV696695">
    <property type="protein sequence ID" value="CAH1238120.1"/>
    <property type="molecule type" value="Genomic_DNA"/>
</dbReference>
<organism evidence="1 2">
    <name type="scientific">Branchiostoma lanceolatum</name>
    <name type="common">Common lancelet</name>
    <name type="synonym">Amphioxus lanceolatum</name>
    <dbReference type="NCBI Taxonomy" id="7740"/>
    <lineage>
        <taxon>Eukaryota</taxon>
        <taxon>Metazoa</taxon>
        <taxon>Chordata</taxon>
        <taxon>Cephalochordata</taxon>
        <taxon>Leptocardii</taxon>
        <taxon>Amphioxiformes</taxon>
        <taxon>Branchiostomatidae</taxon>
        <taxon>Branchiostoma</taxon>
    </lineage>
</organism>
<evidence type="ECO:0000313" key="1">
    <source>
        <dbReference type="EMBL" id="CAH1238120.1"/>
    </source>
</evidence>